<dbReference type="InterPro" id="IPR014031">
    <property type="entry name" value="Ketoacyl_synth_C"/>
</dbReference>
<organism evidence="6 7">
    <name type="scientific">Xenorhabdus ishibashii</name>
    <dbReference type="NCBI Taxonomy" id="1034471"/>
    <lineage>
        <taxon>Bacteria</taxon>
        <taxon>Pseudomonadati</taxon>
        <taxon>Pseudomonadota</taxon>
        <taxon>Gammaproteobacteria</taxon>
        <taxon>Enterobacterales</taxon>
        <taxon>Morganellaceae</taxon>
        <taxon>Xenorhabdus</taxon>
    </lineage>
</organism>
<gene>
    <name evidence="6" type="ORF">Xish_00814</name>
</gene>
<dbReference type="EMBL" id="NJAK01000001">
    <property type="protein sequence ID" value="PHM61675.1"/>
    <property type="molecule type" value="Genomic_DNA"/>
</dbReference>
<dbReference type="SUPFAM" id="SSF53901">
    <property type="entry name" value="Thiolase-like"/>
    <property type="match status" value="1"/>
</dbReference>
<dbReference type="GO" id="GO:0004315">
    <property type="term" value="F:3-oxoacyl-[acyl-carrier-protein] synthase activity"/>
    <property type="evidence" value="ECO:0007669"/>
    <property type="project" value="TreeGrafter"/>
</dbReference>
<protein>
    <recommendedName>
        <fullName evidence="5">Ketosynthase family 3 (KS3) domain-containing protein</fullName>
    </recommendedName>
</protein>
<dbReference type="InterPro" id="IPR000794">
    <property type="entry name" value="Beta-ketoacyl_synthase"/>
</dbReference>
<accession>A0A2D0KED2</accession>
<sequence length="479" mass="52710">MSQQDFIIWVFCWVDENLAELQQGTRFRSRGFPPKLSDAEAITMEVVGEFLGFSTDKGIWTYFNSHWREWFPRLGSRANFAKQISNLWFVKQPLQEELAILLGAFDRPVHIIDGFPLPVCLFKRAKGCARFKGQADYGFCAAKSETYYGFKGQLRNRYGDLPDSSLYALTAAHEAVLDAGLESGDEVLREAAVFAGNNEAQADILDERVEGNDSRWIQYGYSGYQVAADVRKSLRAKGPIMTVHNTCASANVAMETALQALQSGVINTAVVGAADAFSLKVWSGFYMLNALGEQRCLPFSSHRRFITISEGAAFLILQREDSLLPHQIPIAELVAVFSNNDAKHPTNPDSESVHVCHKQLLITAGISADDVDVIYAHGTGTRANDVVEAAIFAQDYPRAQVTAIKGTVGHMMGTAGAIGAVASCLTLKTQQVPPTQTITPEFDFNLVTEVSPPFKRIRYVQNNSFGFGGNNAISLFRLP</sequence>
<proteinExistence type="inferred from homology"/>
<dbReference type="InterPro" id="IPR016039">
    <property type="entry name" value="Thiolase-like"/>
</dbReference>
<name>A0A2D0KED2_9GAMM</name>
<dbReference type="AlphaFoldDB" id="A0A2D0KED2"/>
<dbReference type="Proteomes" id="UP000222168">
    <property type="component" value="Unassembled WGS sequence"/>
</dbReference>
<evidence type="ECO:0000256" key="3">
    <source>
        <dbReference type="ARBA" id="ARBA00022679"/>
    </source>
</evidence>
<evidence type="ECO:0000313" key="7">
    <source>
        <dbReference type="Proteomes" id="UP000222168"/>
    </source>
</evidence>
<keyword evidence="3 4" id="KW-0808">Transferase</keyword>
<keyword evidence="7" id="KW-1185">Reference proteome</keyword>
<dbReference type="Pfam" id="PF02801">
    <property type="entry name" value="Ketoacyl-synt_C"/>
    <property type="match status" value="1"/>
</dbReference>
<comment type="caution">
    <text evidence="6">The sequence shown here is derived from an EMBL/GenBank/DDBJ whole genome shotgun (WGS) entry which is preliminary data.</text>
</comment>
<dbReference type="Gene3D" id="3.40.47.10">
    <property type="match status" value="1"/>
</dbReference>
<comment type="pathway">
    <text evidence="1">Lipid metabolism.</text>
</comment>
<dbReference type="PANTHER" id="PTHR11712:SF347">
    <property type="entry name" value="BETA KETOACYL-ACYL CARRIER PROTEIN SYNTHASE"/>
    <property type="match status" value="1"/>
</dbReference>
<dbReference type="PANTHER" id="PTHR11712">
    <property type="entry name" value="POLYKETIDE SYNTHASE-RELATED"/>
    <property type="match status" value="1"/>
</dbReference>
<dbReference type="InterPro" id="IPR014030">
    <property type="entry name" value="Ketoacyl_synth_N"/>
</dbReference>
<evidence type="ECO:0000256" key="1">
    <source>
        <dbReference type="ARBA" id="ARBA00005189"/>
    </source>
</evidence>
<dbReference type="SMART" id="SM00825">
    <property type="entry name" value="PKS_KS"/>
    <property type="match status" value="1"/>
</dbReference>
<evidence type="ECO:0000256" key="2">
    <source>
        <dbReference type="ARBA" id="ARBA00008467"/>
    </source>
</evidence>
<dbReference type="Pfam" id="PF00109">
    <property type="entry name" value="ketoacyl-synt"/>
    <property type="match status" value="1"/>
</dbReference>
<dbReference type="OrthoDB" id="6196569at2"/>
<dbReference type="InterPro" id="IPR020841">
    <property type="entry name" value="PKS_Beta-ketoAc_synthase_dom"/>
</dbReference>
<evidence type="ECO:0000313" key="6">
    <source>
        <dbReference type="EMBL" id="PHM61675.1"/>
    </source>
</evidence>
<reference evidence="6 7" key="1">
    <citation type="journal article" date="2017" name="Nat. Microbiol.">
        <title>Natural product diversity associated with the nematode symbionts Photorhabdus and Xenorhabdus.</title>
        <authorList>
            <person name="Tobias N.J."/>
            <person name="Wolff H."/>
            <person name="Djahanschiri B."/>
            <person name="Grundmann F."/>
            <person name="Kronenwerth M."/>
            <person name="Shi Y.M."/>
            <person name="Simonyi S."/>
            <person name="Grun P."/>
            <person name="Shapiro-Ilan D."/>
            <person name="Pidot S.J."/>
            <person name="Stinear T.P."/>
            <person name="Ebersberger I."/>
            <person name="Bode H.B."/>
        </authorList>
    </citation>
    <scope>NUCLEOTIDE SEQUENCE [LARGE SCALE GENOMIC DNA]</scope>
    <source>
        <strain evidence="6 7">DSM 22670</strain>
    </source>
</reference>
<evidence type="ECO:0000256" key="4">
    <source>
        <dbReference type="RuleBase" id="RU003694"/>
    </source>
</evidence>
<comment type="similarity">
    <text evidence="2 4">Belongs to the thiolase-like superfamily. Beta-ketoacyl-ACP synthases family.</text>
</comment>
<dbReference type="PROSITE" id="PS52004">
    <property type="entry name" value="KS3_2"/>
    <property type="match status" value="1"/>
</dbReference>
<evidence type="ECO:0000259" key="5">
    <source>
        <dbReference type="PROSITE" id="PS52004"/>
    </source>
</evidence>
<dbReference type="GO" id="GO:0006633">
    <property type="term" value="P:fatty acid biosynthetic process"/>
    <property type="evidence" value="ECO:0007669"/>
    <property type="project" value="TreeGrafter"/>
</dbReference>
<feature type="domain" description="Ketosynthase family 3 (KS3)" evidence="5">
    <location>
        <begin position="38"/>
        <end position="478"/>
    </location>
</feature>